<dbReference type="PANTHER" id="PTHR12372:SF7">
    <property type="entry name" value="PROTEIN PECANEX"/>
    <property type="match status" value="1"/>
</dbReference>
<feature type="transmembrane region" description="Helical" evidence="1">
    <location>
        <begin position="6"/>
        <end position="26"/>
    </location>
</feature>
<dbReference type="InParanoid" id="L9KZM0"/>
<feature type="compositionally biased region" description="Basic and acidic residues" evidence="2">
    <location>
        <begin position="49"/>
        <end position="63"/>
    </location>
</feature>
<comment type="subcellular location">
    <subcellularLocation>
        <location evidence="1">Membrane</location>
        <topology evidence="1">Multi-pass membrane protein</topology>
    </subcellularLocation>
</comment>
<dbReference type="PANTHER" id="PTHR12372">
    <property type="entry name" value="PECANEX"/>
    <property type="match status" value="1"/>
</dbReference>
<comment type="similarity">
    <text evidence="1">Belongs to the pecanex family.</text>
</comment>
<keyword evidence="1" id="KW-0812">Transmembrane</keyword>
<dbReference type="InterPro" id="IPR039797">
    <property type="entry name" value="Pecanex"/>
</dbReference>
<organism evidence="3 4">
    <name type="scientific">Tupaia chinensis</name>
    <name type="common">Chinese tree shrew</name>
    <name type="synonym">Tupaia belangeri chinensis</name>
    <dbReference type="NCBI Taxonomy" id="246437"/>
    <lineage>
        <taxon>Eukaryota</taxon>
        <taxon>Metazoa</taxon>
        <taxon>Chordata</taxon>
        <taxon>Craniata</taxon>
        <taxon>Vertebrata</taxon>
        <taxon>Euteleostomi</taxon>
        <taxon>Mammalia</taxon>
        <taxon>Eutheria</taxon>
        <taxon>Euarchontoglires</taxon>
        <taxon>Scandentia</taxon>
        <taxon>Tupaiidae</taxon>
        <taxon>Tupaia</taxon>
    </lineage>
</organism>
<feature type="non-terminal residue" evidence="3">
    <location>
        <position position="1"/>
    </location>
</feature>
<gene>
    <name evidence="3" type="ORF">TREES_T100003926</name>
</gene>
<keyword evidence="1" id="KW-1133">Transmembrane helix</keyword>
<dbReference type="AlphaFoldDB" id="L9KZM0"/>
<dbReference type="EMBL" id="KB320579">
    <property type="protein sequence ID" value="ELW68143.1"/>
    <property type="molecule type" value="Genomic_DNA"/>
</dbReference>
<dbReference type="Proteomes" id="UP000011518">
    <property type="component" value="Unassembled WGS sequence"/>
</dbReference>
<dbReference type="GO" id="GO:0016020">
    <property type="term" value="C:membrane"/>
    <property type="evidence" value="ECO:0007669"/>
    <property type="project" value="UniProtKB-SubCell"/>
</dbReference>
<evidence type="ECO:0000313" key="3">
    <source>
        <dbReference type="EMBL" id="ELW68143.1"/>
    </source>
</evidence>
<sequence length="151" mass="16138">AFPPSVITVVFYCGSVTLFFAAIKLVSFRLHLMFDQGEVVLQGPSKRKDKPDRDRAARHEPTTSRKIPSHRQTHSGKKEEASRNLPTPPLLCSSRGHGVSSHHSSGPSGTVTVNAHTSKGTVTVNAHTSKGTVTVNAHTSKGTVTVNACCL</sequence>
<protein>
    <recommendedName>
        <fullName evidence="1">Pecanex-like protein</fullName>
    </recommendedName>
</protein>
<name>L9KZM0_TUPCH</name>
<feature type="compositionally biased region" description="Low complexity" evidence="2">
    <location>
        <begin position="93"/>
        <end position="109"/>
    </location>
</feature>
<reference evidence="4" key="1">
    <citation type="submission" date="2012-07" db="EMBL/GenBank/DDBJ databases">
        <title>Genome of the Chinese tree shrew, a rising model animal genetically related to primates.</title>
        <authorList>
            <person name="Zhang G."/>
            <person name="Fan Y."/>
            <person name="Yao Y."/>
            <person name="Huang Z."/>
        </authorList>
    </citation>
    <scope>NUCLEOTIDE SEQUENCE [LARGE SCALE GENOMIC DNA]</scope>
</reference>
<proteinExistence type="inferred from homology"/>
<reference evidence="4" key="2">
    <citation type="journal article" date="2013" name="Nat. Commun.">
        <title>Genome of the Chinese tree shrew.</title>
        <authorList>
            <person name="Fan Y."/>
            <person name="Huang Z.Y."/>
            <person name="Cao C.C."/>
            <person name="Chen C.S."/>
            <person name="Chen Y.X."/>
            <person name="Fan D.D."/>
            <person name="He J."/>
            <person name="Hou H.L."/>
            <person name="Hu L."/>
            <person name="Hu X.T."/>
            <person name="Jiang X.T."/>
            <person name="Lai R."/>
            <person name="Lang Y.S."/>
            <person name="Liang B."/>
            <person name="Liao S.G."/>
            <person name="Mu D."/>
            <person name="Ma Y.Y."/>
            <person name="Niu Y.Y."/>
            <person name="Sun X.Q."/>
            <person name="Xia J.Q."/>
            <person name="Xiao J."/>
            <person name="Xiong Z.Q."/>
            <person name="Xu L."/>
            <person name="Yang L."/>
            <person name="Zhang Y."/>
            <person name="Zhao W."/>
            <person name="Zhao X.D."/>
            <person name="Zheng Y.T."/>
            <person name="Zhou J.M."/>
            <person name="Zhu Y.B."/>
            <person name="Zhang G.J."/>
            <person name="Wang J."/>
            <person name="Yao Y.G."/>
        </authorList>
    </citation>
    <scope>NUCLEOTIDE SEQUENCE [LARGE SCALE GENOMIC DNA]</scope>
</reference>
<keyword evidence="1" id="KW-0472">Membrane</keyword>
<evidence type="ECO:0000313" key="4">
    <source>
        <dbReference type="Proteomes" id="UP000011518"/>
    </source>
</evidence>
<feature type="region of interest" description="Disordered" evidence="2">
    <location>
        <begin position="43"/>
        <end position="114"/>
    </location>
</feature>
<evidence type="ECO:0000256" key="2">
    <source>
        <dbReference type="SAM" id="MobiDB-lite"/>
    </source>
</evidence>
<evidence type="ECO:0000256" key="1">
    <source>
        <dbReference type="RuleBase" id="RU367089"/>
    </source>
</evidence>
<accession>L9KZM0</accession>
<keyword evidence="4" id="KW-1185">Reference proteome</keyword>
<comment type="caution">
    <text evidence="1">Lacks conserved residue(s) required for the propagation of feature annotation.</text>
</comment>